<evidence type="ECO:0000313" key="9">
    <source>
        <dbReference type="EMBL" id="KKA27103.1"/>
    </source>
</evidence>
<dbReference type="Pfam" id="PF16495">
    <property type="entry name" value="SWIRM-assoc_1"/>
    <property type="match status" value="1"/>
</dbReference>
<dbReference type="InterPro" id="IPR007526">
    <property type="entry name" value="SWIRM"/>
</dbReference>
<name>A0A0F4ZB68_9PEZI</name>
<feature type="domain" description="SWIRM" evidence="7">
    <location>
        <begin position="101"/>
        <end position="198"/>
    </location>
</feature>
<keyword evidence="10" id="KW-1185">Reference proteome</keyword>
<dbReference type="GO" id="GO:0042393">
    <property type="term" value="F:histone binding"/>
    <property type="evidence" value="ECO:0007669"/>
    <property type="project" value="TreeGrafter"/>
</dbReference>
<evidence type="ECO:0000259" key="6">
    <source>
        <dbReference type="PROSITE" id="PS50090"/>
    </source>
</evidence>
<organism evidence="9 10">
    <name type="scientific">Thielaviopsis punctulata</name>
    <dbReference type="NCBI Taxonomy" id="72032"/>
    <lineage>
        <taxon>Eukaryota</taxon>
        <taxon>Fungi</taxon>
        <taxon>Dikarya</taxon>
        <taxon>Ascomycota</taxon>
        <taxon>Pezizomycotina</taxon>
        <taxon>Sordariomycetes</taxon>
        <taxon>Hypocreomycetidae</taxon>
        <taxon>Microascales</taxon>
        <taxon>Ceratocystidaceae</taxon>
        <taxon>Thielaviopsis</taxon>
    </lineage>
</organism>
<sequence length="635" mass="69155">MEDKNSAASPSAAAAENSDVPSQNPAIEENGDVQMDDAPETDADVKPETNAPASASQDDESQAKDETMADQEDGDVEKDGKSKETIEKAARNHLLEQKHAIIIPSYSTWFDMAAVHDIEKKAMAEFFNNRNRSKTPTVYKDYRDFMINTYRLNPAEYLTVTACRRNLAGDVCAIMRVHAFLEQWGLINYQVDAEQRPAHVGPPFTGHFKIICDTPRGLQPWQPAADSIVQEGKRNKDTENKAAAGPAAKSDLNLELGRNIYEASAKGTKVSKADGKANSEGPANDTTEDGAKPAIAKVNCHQCGIDCTRVYYHNTQSEANTKGRFNICPSCFLEDRLPGNHDSSQYTRTENPDYTAVPDRDAPWSDSEILRLLEGLERFDEDWGEIAEHVGTRSREDCVLQFLQLGIEDKYLESEMLGAGSNGVSFLGPEGSQLPFNQAENPVMSVVGFLAGLADPASTALAAHKSADQLKKALRNKLSGESGEAKASEGEKDTMEVDGSSKDQSGSSVALAAMGARGAGLASYEEREMMRLVSAAANVTLQKLELKLKYFGEMETVLQSEKRELERGRQQLLLDRLAFKRRVRDAQQGLREAAAVGGEQGIRMAMDAVGQGDQYTFASTGASLVPPADGKALEV</sequence>
<feature type="compositionally biased region" description="Low complexity" evidence="5">
    <location>
        <begin position="1"/>
        <end position="15"/>
    </location>
</feature>
<feature type="domain" description="Myb-like" evidence="6">
    <location>
        <begin position="360"/>
        <end position="406"/>
    </location>
</feature>
<evidence type="ECO:0000259" key="7">
    <source>
        <dbReference type="PROSITE" id="PS50934"/>
    </source>
</evidence>
<feature type="compositionally biased region" description="Basic and acidic residues" evidence="5">
    <location>
        <begin position="483"/>
        <end position="501"/>
    </location>
</feature>
<dbReference type="InterPro" id="IPR036388">
    <property type="entry name" value="WH-like_DNA-bd_sf"/>
</dbReference>
<dbReference type="GO" id="GO:0006338">
    <property type="term" value="P:chromatin remodeling"/>
    <property type="evidence" value="ECO:0007669"/>
    <property type="project" value="UniProtKB-ARBA"/>
</dbReference>
<dbReference type="Gene3D" id="1.10.10.10">
    <property type="entry name" value="Winged helix-like DNA-binding domain superfamily/Winged helix DNA-binding domain"/>
    <property type="match status" value="1"/>
</dbReference>
<dbReference type="EMBL" id="LAEV01001896">
    <property type="protein sequence ID" value="KKA27103.1"/>
    <property type="molecule type" value="Genomic_DNA"/>
</dbReference>
<dbReference type="FunFam" id="1.10.10.60:FF:000014">
    <property type="entry name" value="SWI/SNF complex subunit SMARCC2 isoform C"/>
    <property type="match status" value="1"/>
</dbReference>
<dbReference type="CDD" id="cd00167">
    <property type="entry name" value="SANT"/>
    <property type="match status" value="1"/>
</dbReference>
<dbReference type="GO" id="GO:0045893">
    <property type="term" value="P:positive regulation of DNA-templated transcription"/>
    <property type="evidence" value="ECO:0007669"/>
    <property type="project" value="TreeGrafter"/>
</dbReference>
<dbReference type="SUPFAM" id="SSF46689">
    <property type="entry name" value="Homeodomain-like"/>
    <property type="match status" value="2"/>
</dbReference>
<keyword evidence="2" id="KW-0238">DNA-binding</keyword>
<dbReference type="InterPro" id="IPR032451">
    <property type="entry name" value="SMARCC_C"/>
</dbReference>
<reference evidence="9 10" key="1">
    <citation type="submission" date="2015-03" db="EMBL/GenBank/DDBJ databases">
        <authorList>
            <person name="Radwan O."/>
            <person name="Al-Naeli F.A."/>
            <person name="Rendon G.A."/>
            <person name="Fields C."/>
        </authorList>
    </citation>
    <scope>NUCLEOTIDE SEQUENCE [LARGE SCALE GENOMIC DNA]</scope>
    <source>
        <strain evidence="9">CR-DP1</strain>
    </source>
</reference>
<dbReference type="GO" id="GO:0016514">
    <property type="term" value="C:SWI/SNF complex"/>
    <property type="evidence" value="ECO:0007669"/>
    <property type="project" value="TreeGrafter"/>
</dbReference>
<feature type="region of interest" description="Disordered" evidence="5">
    <location>
        <begin position="1"/>
        <end position="83"/>
    </location>
</feature>
<proteinExistence type="predicted"/>
<evidence type="ECO:0000256" key="3">
    <source>
        <dbReference type="ARBA" id="ARBA00023163"/>
    </source>
</evidence>
<dbReference type="PANTHER" id="PTHR12802">
    <property type="entry name" value="SWI/SNF COMPLEX-RELATED"/>
    <property type="match status" value="1"/>
</dbReference>
<evidence type="ECO:0000256" key="5">
    <source>
        <dbReference type="SAM" id="MobiDB-lite"/>
    </source>
</evidence>
<keyword evidence="1" id="KW-0805">Transcription regulation</keyword>
<dbReference type="Gene3D" id="1.10.10.60">
    <property type="entry name" value="Homeodomain-like"/>
    <property type="match status" value="1"/>
</dbReference>
<dbReference type="SMART" id="SM00717">
    <property type="entry name" value="SANT"/>
    <property type="match status" value="1"/>
</dbReference>
<feature type="region of interest" description="Disordered" evidence="5">
    <location>
        <begin position="267"/>
        <end position="290"/>
    </location>
</feature>
<protein>
    <recommendedName>
        <fullName evidence="11">SWIRM domain-containing protein</fullName>
    </recommendedName>
</protein>
<evidence type="ECO:0000259" key="8">
    <source>
        <dbReference type="PROSITE" id="PS51293"/>
    </source>
</evidence>
<gene>
    <name evidence="9" type="ORF">TD95_001122</name>
</gene>
<evidence type="ECO:0000313" key="10">
    <source>
        <dbReference type="Proteomes" id="UP000033483"/>
    </source>
</evidence>
<dbReference type="AlphaFoldDB" id="A0A0F4ZB68"/>
<feature type="domain" description="SANT" evidence="8">
    <location>
        <begin position="359"/>
        <end position="410"/>
    </location>
</feature>
<keyword evidence="4" id="KW-0539">Nucleus</keyword>
<dbReference type="PROSITE" id="PS51293">
    <property type="entry name" value="SANT"/>
    <property type="match status" value="1"/>
</dbReference>
<keyword evidence="3" id="KW-0804">Transcription</keyword>
<dbReference type="Proteomes" id="UP000033483">
    <property type="component" value="Unassembled WGS sequence"/>
</dbReference>
<dbReference type="PROSITE" id="PS50934">
    <property type="entry name" value="SWIRM"/>
    <property type="match status" value="1"/>
</dbReference>
<comment type="caution">
    <text evidence="9">The sequence shown here is derived from an EMBL/GenBank/DDBJ whole genome shotgun (WGS) entry which is preliminary data.</text>
</comment>
<accession>A0A0F4ZB68</accession>
<dbReference type="PROSITE" id="PS50090">
    <property type="entry name" value="MYB_LIKE"/>
    <property type="match status" value="1"/>
</dbReference>
<evidence type="ECO:0000256" key="1">
    <source>
        <dbReference type="ARBA" id="ARBA00023015"/>
    </source>
</evidence>
<feature type="compositionally biased region" description="Acidic residues" evidence="5">
    <location>
        <begin position="29"/>
        <end position="42"/>
    </location>
</feature>
<feature type="region of interest" description="Disordered" evidence="5">
    <location>
        <begin position="475"/>
        <end position="506"/>
    </location>
</feature>
<dbReference type="Pfam" id="PF00249">
    <property type="entry name" value="Myb_DNA-binding"/>
    <property type="match status" value="1"/>
</dbReference>
<dbReference type="InterPro" id="IPR017884">
    <property type="entry name" value="SANT_dom"/>
</dbReference>
<feature type="region of interest" description="Disordered" evidence="5">
    <location>
        <begin position="339"/>
        <end position="361"/>
    </location>
</feature>
<dbReference type="GO" id="GO:0003677">
    <property type="term" value="F:DNA binding"/>
    <property type="evidence" value="ECO:0007669"/>
    <property type="project" value="UniProtKB-KW"/>
</dbReference>
<evidence type="ECO:0008006" key="11">
    <source>
        <dbReference type="Google" id="ProtNLM"/>
    </source>
</evidence>
<dbReference type="OrthoDB" id="118550at2759"/>
<evidence type="ECO:0000256" key="4">
    <source>
        <dbReference type="ARBA" id="ARBA00023242"/>
    </source>
</evidence>
<dbReference type="FunFam" id="1.10.10.10:FF:000020">
    <property type="entry name" value="SWI/SNF complex subunit SMARCC2 isoform c"/>
    <property type="match status" value="1"/>
</dbReference>
<dbReference type="InterPro" id="IPR001005">
    <property type="entry name" value="SANT/Myb"/>
</dbReference>
<dbReference type="Pfam" id="PF04433">
    <property type="entry name" value="SWIRM"/>
    <property type="match status" value="1"/>
</dbReference>
<dbReference type="PANTHER" id="PTHR12802:SF41">
    <property type="entry name" value="BRAHMA ASSOCIATED PROTEIN 155 KDA"/>
    <property type="match status" value="1"/>
</dbReference>
<evidence type="ECO:0000256" key="2">
    <source>
        <dbReference type="ARBA" id="ARBA00023125"/>
    </source>
</evidence>
<dbReference type="InterPro" id="IPR009057">
    <property type="entry name" value="Homeodomain-like_sf"/>
</dbReference>